<dbReference type="AlphaFoldDB" id="A0AAJ3TQD2"/>
<dbReference type="KEGG" id="ego:BBD34_02775"/>
<organism evidence="2 3">
    <name type="scientific">Elizabethkingia ursingii</name>
    <dbReference type="NCBI Taxonomy" id="1756150"/>
    <lineage>
        <taxon>Bacteria</taxon>
        <taxon>Pseudomonadati</taxon>
        <taxon>Bacteroidota</taxon>
        <taxon>Flavobacteriia</taxon>
        <taxon>Flavobacteriales</taxon>
        <taxon>Weeksellaceae</taxon>
        <taxon>Elizabethkingia</taxon>
    </lineage>
</organism>
<dbReference type="NCBIfam" id="NF038065">
    <property type="entry name" value="Pr6Pr"/>
    <property type="match status" value="1"/>
</dbReference>
<protein>
    <recommendedName>
        <fullName evidence="4">Integral membrane protein</fullName>
    </recommendedName>
</protein>
<dbReference type="RefSeq" id="WP_078402268.1">
    <property type="nucleotide sequence ID" value="NZ_CP016377.1"/>
</dbReference>
<name>A0AAJ3TQD2_9FLAO</name>
<gene>
    <name evidence="2" type="ORF">BAY32_17660</name>
</gene>
<evidence type="ECO:0008006" key="4">
    <source>
        <dbReference type="Google" id="ProtNLM"/>
    </source>
</evidence>
<sequence>MKRSLTFIFAALGWFAVIVQYDLMIEGRTVSVSEATIRFFSFFTILTNILVALYFSIIFFSRNKSISLINAPGTLTFLTIYITVVGLVYQVALRHLWHPQGIQRLVDELLHSVIPILVILFWYLYEPKKNLKYSLAIKWLSYPLIYFIYILLRGNQSGFYPYPFVDVSILGFAGVIQNAFFLSLFFLGLSSAFIFIGKQLDKK</sequence>
<proteinExistence type="predicted"/>
<accession>A0AAJ3TQD2</accession>
<feature type="transmembrane region" description="Helical" evidence="1">
    <location>
        <begin position="133"/>
        <end position="152"/>
    </location>
</feature>
<evidence type="ECO:0000313" key="3">
    <source>
        <dbReference type="Proteomes" id="UP000190816"/>
    </source>
</evidence>
<keyword evidence="1" id="KW-1133">Transmembrane helix</keyword>
<evidence type="ECO:0000313" key="2">
    <source>
        <dbReference type="EMBL" id="OPB79522.1"/>
    </source>
</evidence>
<feature type="transmembrane region" description="Helical" evidence="1">
    <location>
        <begin position="172"/>
        <end position="196"/>
    </location>
</feature>
<comment type="caution">
    <text evidence="2">The sequence shown here is derived from an EMBL/GenBank/DDBJ whole genome shotgun (WGS) entry which is preliminary data.</text>
</comment>
<feature type="transmembrane region" description="Helical" evidence="1">
    <location>
        <begin position="109"/>
        <end position="126"/>
    </location>
</feature>
<feature type="transmembrane region" description="Helical" evidence="1">
    <location>
        <begin position="67"/>
        <end position="89"/>
    </location>
</feature>
<dbReference type="InterPro" id="IPR049713">
    <property type="entry name" value="Pr6Pr-like"/>
</dbReference>
<feature type="transmembrane region" description="Helical" evidence="1">
    <location>
        <begin position="36"/>
        <end position="60"/>
    </location>
</feature>
<keyword evidence="1" id="KW-0812">Transmembrane</keyword>
<reference evidence="2 3" key="1">
    <citation type="submission" date="2016-06" db="EMBL/GenBank/DDBJ databases">
        <authorList>
            <person name="Nicholson A.C."/>
        </authorList>
    </citation>
    <scope>NUCLEOTIDE SEQUENCE [LARGE SCALE GENOMIC DNA]</scope>
    <source>
        <strain evidence="2 3">G4123</strain>
    </source>
</reference>
<evidence type="ECO:0000256" key="1">
    <source>
        <dbReference type="SAM" id="Phobius"/>
    </source>
</evidence>
<dbReference type="EMBL" id="MAIC01000004">
    <property type="protein sequence ID" value="OPB79522.1"/>
    <property type="molecule type" value="Genomic_DNA"/>
</dbReference>
<dbReference type="Proteomes" id="UP000190816">
    <property type="component" value="Unassembled WGS sequence"/>
</dbReference>
<keyword evidence="1" id="KW-0472">Membrane</keyword>